<dbReference type="InterPro" id="IPR027417">
    <property type="entry name" value="P-loop_NTPase"/>
</dbReference>
<evidence type="ECO:0000313" key="7">
    <source>
        <dbReference type="EMBL" id="EEO40566.1"/>
    </source>
</evidence>
<keyword evidence="3" id="KW-0067">ATP-binding</keyword>
<evidence type="ECO:0000256" key="4">
    <source>
        <dbReference type="SAM" id="Coils"/>
    </source>
</evidence>
<evidence type="ECO:0000256" key="1">
    <source>
        <dbReference type="ARBA" id="ARBA00006512"/>
    </source>
</evidence>
<evidence type="ECO:0000256" key="2">
    <source>
        <dbReference type="ARBA" id="ARBA00022741"/>
    </source>
</evidence>
<dbReference type="EMBL" id="ACDE02000019">
    <property type="protein sequence ID" value="EEO40566.1"/>
    <property type="molecule type" value="Genomic_DNA"/>
</dbReference>
<dbReference type="RefSeq" id="WP_008803166.1">
    <property type="nucleotide sequence ID" value="NZ_KQ235737.1"/>
</dbReference>
<evidence type="ECO:0000259" key="5">
    <source>
        <dbReference type="Pfam" id="PF03135"/>
    </source>
</evidence>
<keyword evidence="2" id="KW-0547">Nucleotide-binding</keyword>
<dbReference type="Proteomes" id="UP000004925">
    <property type="component" value="Unassembled WGS sequence"/>
</dbReference>
<protein>
    <submittedName>
        <fullName evidence="7">VirB4 family type IV secretion/conjugal transfer ATPase</fullName>
    </submittedName>
</protein>
<reference evidence="7 8" key="1">
    <citation type="submission" date="2011-10" db="EMBL/GenBank/DDBJ databases">
        <title>The Genome Sequence of Fusobacterium sp. 4_1_13.</title>
        <authorList>
            <consortium name="The Broad Institute Genome Sequencing Platform"/>
            <person name="Earl A."/>
            <person name="Ward D."/>
            <person name="Feldgarden M."/>
            <person name="Gevers D."/>
            <person name="Strauss J."/>
            <person name="Ambrose C."/>
            <person name="Allen-Vercoe E."/>
            <person name="Young S.K."/>
            <person name="Zeng Q."/>
            <person name="Gargeya S."/>
            <person name="Fitzgerald M."/>
            <person name="Haas B."/>
            <person name="Abouelleil A."/>
            <person name="Alvarado L."/>
            <person name="Arachchi H.M."/>
            <person name="Berlin A."/>
            <person name="Brown A."/>
            <person name="Chapman S.B."/>
            <person name="Chen Z."/>
            <person name="Dunbar C."/>
            <person name="Freedman E."/>
            <person name="Gearin G."/>
            <person name="Goldberg J."/>
            <person name="Griggs A."/>
            <person name="Gujja S."/>
            <person name="Heiman D."/>
            <person name="Howarth C."/>
            <person name="Larson L."/>
            <person name="Lui A."/>
            <person name="MacDonald P.J."/>
            <person name="Montmayeur A."/>
            <person name="Murphy C."/>
            <person name="Neiman D."/>
            <person name="Pearson M."/>
            <person name="Priest M."/>
            <person name="Roberts A."/>
            <person name="Saif S."/>
            <person name="Shea T."/>
            <person name="Shenoy N."/>
            <person name="Sisk P."/>
            <person name="Stolte C."/>
            <person name="Sykes S."/>
            <person name="Wortman J."/>
            <person name="Nusbaum C."/>
            <person name="Birren B."/>
        </authorList>
    </citation>
    <scope>NUCLEOTIDE SEQUENCE [LARGE SCALE GENOMIC DNA]</scope>
    <source>
        <strain evidence="7 8">4_1_13</strain>
    </source>
</reference>
<feature type="coiled-coil region" evidence="4">
    <location>
        <begin position="170"/>
        <end position="197"/>
    </location>
</feature>
<dbReference type="Pfam" id="PF03135">
    <property type="entry name" value="CagE_TrbE_VirB"/>
    <property type="match status" value="1"/>
</dbReference>
<evidence type="ECO:0000256" key="3">
    <source>
        <dbReference type="ARBA" id="ARBA00022840"/>
    </source>
</evidence>
<dbReference type="PANTHER" id="PTHR30121:SF12">
    <property type="entry name" value="TYPE IV SECRETION SYSTEM PROTEIN CAGE"/>
    <property type="match status" value="1"/>
</dbReference>
<feature type="domain" description="TraG P-loop" evidence="6">
    <location>
        <begin position="587"/>
        <end position="751"/>
    </location>
</feature>
<keyword evidence="4" id="KW-0175">Coiled coil</keyword>
<comment type="caution">
    <text evidence="7">The sequence shown here is derived from an EMBL/GenBank/DDBJ whole genome shotgun (WGS) entry which is preliminary data.</text>
</comment>
<name>A0A0M1VVE2_FUSVC</name>
<dbReference type="InterPro" id="IPR018145">
    <property type="entry name" value="CagE_TrbE_VirB_cntrl_dom"/>
</dbReference>
<dbReference type="InterPro" id="IPR051162">
    <property type="entry name" value="T4SS_component"/>
</dbReference>
<proteinExistence type="inferred from homology"/>
<dbReference type="GO" id="GO:0005524">
    <property type="term" value="F:ATP binding"/>
    <property type="evidence" value="ECO:0007669"/>
    <property type="project" value="UniProtKB-KW"/>
</dbReference>
<dbReference type="PANTHER" id="PTHR30121">
    <property type="entry name" value="UNCHARACTERIZED PROTEIN YJGR-RELATED"/>
    <property type="match status" value="1"/>
</dbReference>
<evidence type="ECO:0000259" key="6">
    <source>
        <dbReference type="Pfam" id="PF19044"/>
    </source>
</evidence>
<gene>
    <name evidence="7" type="ORF">FSCG_01279</name>
</gene>
<dbReference type="SUPFAM" id="SSF52540">
    <property type="entry name" value="P-loop containing nucleoside triphosphate hydrolases"/>
    <property type="match status" value="1"/>
</dbReference>
<dbReference type="InterPro" id="IPR043964">
    <property type="entry name" value="P-loop_TraG"/>
</dbReference>
<evidence type="ECO:0000313" key="8">
    <source>
        <dbReference type="Proteomes" id="UP000004925"/>
    </source>
</evidence>
<organism evidence="7 8">
    <name type="scientific">Fusobacterium vincentii 4_1_13</name>
    <dbReference type="NCBI Taxonomy" id="469606"/>
    <lineage>
        <taxon>Bacteria</taxon>
        <taxon>Fusobacteriati</taxon>
        <taxon>Fusobacteriota</taxon>
        <taxon>Fusobacteriia</taxon>
        <taxon>Fusobacteriales</taxon>
        <taxon>Fusobacteriaceae</taxon>
        <taxon>Fusobacterium</taxon>
    </lineage>
</organism>
<feature type="domain" description="CagE TrbE VirB component of type IV transporter system central" evidence="5">
    <location>
        <begin position="245"/>
        <end position="405"/>
    </location>
</feature>
<accession>A0A0M1VVE2</accession>
<dbReference type="Gene3D" id="1.10.8.730">
    <property type="match status" value="1"/>
</dbReference>
<dbReference type="Pfam" id="PF19044">
    <property type="entry name" value="P-loop_TraG"/>
    <property type="match status" value="1"/>
</dbReference>
<dbReference type="Gene3D" id="3.40.50.300">
    <property type="entry name" value="P-loop containing nucleotide triphosphate hydrolases"/>
    <property type="match status" value="1"/>
</dbReference>
<dbReference type="HOGENOM" id="CLU_008341_1_0_0"/>
<sequence length="823" mass="95510">MENILIAGAITLILVLLLKHEREYSYERRDQVIDHLAWAYLLDDGIILNKDASLQKTFKIRGKDLESMEQMDLVHQRYSLNNAFRRMNGSWAIFIEQKRTQSAPYTASKFSSLILQKIEDIREKKYNSGKYYESEYYLTFVWLPPNDRVSTLKDKFIQEEKEEKDENKYLEEFKEQVKEYVNLIKNEFSEISELNDQETLTYLHSTFSQYDKQTIVPLRSDILLDSYISDTPIVDGFRPKVGDNYIGAISILAFAGESFPGMFNEISKAGVECRWTSRFIFYDKEDSIKISSKVKGRWGNRKRKTFTSLEEKALKKPLEDDDYEAIMAEEEMKDILSMLQNDLISLGKFTFTAIVRNKNKEQLEKDLDIVMSIVQQRGFTAVKENVNTLQAFFGSIPGDFRHNVRKVPLPSMTAIDLFPINSMWCGERENKHFNAPALFYANSGTGYNSVYFNTHVRDVGHMAMYGRTGAGKSTLLCFIAASFKKYADSQVFIFDKGGSTRVLTAATGGKFYDLGRDNLSFQPLAKIDDRLERNWAYEWLCEIYEQENVILTPELKDAISEALNSLIDVPENQRTITKFQILLQNNTLRSAIRPYTTDGPFGNYFDGTKDFFNSEYSWQVFEMGKVLESKVVAPPLLKYIFHKLETIMLTEGKPTQIILDECWKVLEDPNFVKKFKDWLKTMRKLNVSVIFATQEITDILESSIKNTLKSSVATTIYLANKKAQTTFDSELYKSLGLNLKQIELISRLRMQRDYYAVSDIGNLDFTPDFSEFELAFFGSNSPQDQSKCVEIETELNKYGYIGEEREREFYKRWRIYKNLKESI</sequence>
<comment type="similarity">
    <text evidence="1">Belongs to the TrbE/VirB4 family.</text>
</comment>
<dbReference type="AlphaFoldDB" id="A0A0M1VVE2"/>
<dbReference type="eggNOG" id="COG3451">
    <property type="taxonomic scope" value="Bacteria"/>
</dbReference>